<evidence type="ECO:0000256" key="1">
    <source>
        <dbReference type="SAM" id="MobiDB-lite"/>
    </source>
</evidence>
<evidence type="ECO:0000313" key="3">
    <source>
        <dbReference type="Proteomes" id="UP000030763"/>
    </source>
</evidence>
<reference evidence="2" key="1">
    <citation type="submission" date="2013-10" db="EMBL/GenBank/DDBJ databases">
        <title>Genomic analysis of the causative agents of coccidiosis in chickens.</title>
        <authorList>
            <person name="Reid A.J."/>
            <person name="Blake D."/>
            <person name="Billington K."/>
            <person name="Browne H."/>
            <person name="Dunn M."/>
            <person name="Hung S."/>
            <person name="Kawahara F."/>
            <person name="Miranda-Saavedra D."/>
            <person name="Mourier T."/>
            <person name="Nagra H."/>
            <person name="Otto T.D."/>
            <person name="Rawlings N."/>
            <person name="Sanchez A."/>
            <person name="Sanders M."/>
            <person name="Subramaniam C."/>
            <person name="Tay Y."/>
            <person name="Dear P."/>
            <person name="Doerig C."/>
            <person name="Gruber A."/>
            <person name="Parkinson J."/>
            <person name="Shirley M."/>
            <person name="Wan K.L."/>
            <person name="Berriman M."/>
            <person name="Tomley F."/>
            <person name="Pain A."/>
        </authorList>
    </citation>
    <scope>NUCLEOTIDE SEQUENCE [LARGE SCALE GENOMIC DNA]</scope>
    <source>
        <strain evidence="2">Weybridge</strain>
    </source>
</reference>
<organism evidence="2 3">
    <name type="scientific">Eimeria maxima</name>
    <name type="common">Coccidian parasite</name>
    <dbReference type="NCBI Taxonomy" id="5804"/>
    <lineage>
        <taxon>Eukaryota</taxon>
        <taxon>Sar</taxon>
        <taxon>Alveolata</taxon>
        <taxon>Apicomplexa</taxon>
        <taxon>Conoidasida</taxon>
        <taxon>Coccidia</taxon>
        <taxon>Eucoccidiorida</taxon>
        <taxon>Eimeriorina</taxon>
        <taxon>Eimeriidae</taxon>
        <taxon>Eimeria</taxon>
    </lineage>
</organism>
<feature type="region of interest" description="Disordered" evidence="1">
    <location>
        <begin position="1"/>
        <end position="47"/>
    </location>
</feature>
<reference evidence="2" key="2">
    <citation type="submission" date="2013-10" db="EMBL/GenBank/DDBJ databases">
        <authorList>
            <person name="Aslett M."/>
        </authorList>
    </citation>
    <scope>NUCLEOTIDE SEQUENCE [LARGE SCALE GENOMIC DNA]</scope>
    <source>
        <strain evidence="2">Weybridge</strain>
    </source>
</reference>
<name>U6M781_EIMMA</name>
<dbReference type="VEuPathDB" id="ToxoDB:EMWEY_00049730"/>
<dbReference type="Proteomes" id="UP000030763">
    <property type="component" value="Unassembled WGS sequence"/>
</dbReference>
<sequence length="126" mass="13669">MNDNTSADPSKGVELLMGTNGTGGKEVYEYTPDPGSHIIHDNSSQEAFDRDGYRLARGAKELDDSEVSPSTAYEFFRGKTYKSTAFRNGFFARRGWGPSDSGPLEVRGQQVLRAAPQSSRAGDKGS</sequence>
<dbReference type="RefSeq" id="XP_013334980.1">
    <property type="nucleotide sequence ID" value="XM_013479526.1"/>
</dbReference>
<dbReference type="EMBL" id="HG719603">
    <property type="protein sequence ID" value="CDJ58334.1"/>
    <property type="molecule type" value="Genomic_DNA"/>
</dbReference>
<keyword evidence="3" id="KW-1185">Reference proteome</keyword>
<gene>
    <name evidence="2" type="ORF">EMWEY_00049730</name>
</gene>
<dbReference type="OrthoDB" id="4977at2759"/>
<dbReference type="AlphaFoldDB" id="U6M781"/>
<dbReference type="GeneID" id="25338959"/>
<protein>
    <submittedName>
        <fullName evidence="2">Uncharacterized protein</fullName>
    </submittedName>
</protein>
<evidence type="ECO:0000313" key="2">
    <source>
        <dbReference type="EMBL" id="CDJ58334.1"/>
    </source>
</evidence>
<proteinExistence type="predicted"/>
<accession>U6M781</accession>
<feature type="non-terminal residue" evidence="2">
    <location>
        <position position="126"/>
    </location>
</feature>